<dbReference type="InterPro" id="IPR039420">
    <property type="entry name" value="WalR-like"/>
</dbReference>
<name>A0A518AM52_9BACT</name>
<dbReference type="PROSITE" id="PS50043">
    <property type="entry name" value="HTH_LUXR_2"/>
    <property type="match status" value="1"/>
</dbReference>
<evidence type="ECO:0000256" key="1">
    <source>
        <dbReference type="ARBA" id="ARBA00022553"/>
    </source>
</evidence>
<dbReference type="Pfam" id="PF00072">
    <property type="entry name" value="Response_reg"/>
    <property type="match status" value="1"/>
</dbReference>
<accession>A0A518AM52</accession>
<dbReference type="InterPro" id="IPR001789">
    <property type="entry name" value="Sig_transdc_resp-reg_receiver"/>
</dbReference>
<dbReference type="CDD" id="cd06170">
    <property type="entry name" value="LuxR_C_like"/>
    <property type="match status" value="1"/>
</dbReference>
<feature type="modified residue" description="4-aspartylphosphate" evidence="3">
    <location>
        <position position="54"/>
    </location>
</feature>
<dbReference type="PRINTS" id="PR00038">
    <property type="entry name" value="HTHLUXR"/>
</dbReference>
<dbReference type="Gene3D" id="3.40.50.2300">
    <property type="match status" value="1"/>
</dbReference>
<dbReference type="InterPro" id="IPR058245">
    <property type="entry name" value="NreC/VraR/RcsB-like_REC"/>
</dbReference>
<dbReference type="OrthoDB" id="271936at2"/>
<proteinExistence type="predicted"/>
<evidence type="ECO:0000313" key="7">
    <source>
        <dbReference type="Proteomes" id="UP000315750"/>
    </source>
</evidence>
<keyword evidence="7" id="KW-1185">Reference proteome</keyword>
<organism evidence="6 7">
    <name type="scientific">Aeoliella mucimassa</name>
    <dbReference type="NCBI Taxonomy" id="2527972"/>
    <lineage>
        <taxon>Bacteria</taxon>
        <taxon>Pseudomonadati</taxon>
        <taxon>Planctomycetota</taxon>
        <taxon>Planctomycetia</taxon>
        <taxon>Pirellulales</taxon>
        <taxon>Lacipirellulaceae</taxon>
        <taxon>Aeoliella</taxon>
    </lineage>
</organism>
<keyword evidence="2" id="KW-0238">DNA-binding</keyword>
<dbReference type="SUPFAM" id="SSF52172">
    <property type="entry name" value="CheY-like"/>
    <property type="match status" value="1"/>
</dbReference>
<evidence type="ECO:0000259" key="5">
    <source>
        <dbReference type="PROSITE" id="PS50110"/>
    </source>
</evidence>
<gene>
    <name evidence="6" type="primary">vraR</name>
    <name evidence="6" type="ORF">Pan181_19960</name>
</gene>
<dbReference type="RefSeq" id="WP_145246608.1">
    <property type="nucleotide sequence ID" value="NZ_CP036278.1"/>
</dbReference>
<dbReference type="Proteomes" id="UP000315750">
    <property type="component" value="Chromosome"/>
</dbReference>
<evidence type="ECO:0000256" key="2">
    <source>
        <dbReference type="ARBA" id="ARBA00023125"/>
    </source>
</evidence>
<keyword evidence="1 3" id="KW-0597">Phosphoprotein</keyword>
<dbReference type="KEGG" id="amuc:Pan181_19960"/>
<evidence type="ECO:0000256" key="3">
    <source>
        <dbReference type="PROSITE-ProRule" id="PRU00169"/>
    </source>
</evidence>
<dbReference type="PROSITE" id="PS50110">
    <property type="entry name" value="RESPONSE_REGULATORY"/>
    <property type="match status" value="1"/>
</dbReference>
<evidence type="ECO:0000259" key="4">
    <source>
        <dbReference type="PROSITE" id="PS50043"/>
    </source>
</evidence>
<dbReference type="CDD" id="cd17535">
    <property type="entry name" value="REC_NarL-like"/>
    <property type="match status" value="1"/>
</dbReference>
<dbReference type="GO" id="GO:0003677">
    <property type="term" value="F:DNA binding"/>
    <property type="evidence" value="ECO:0007669"/>
    <property type="project" value="UniProtKB-KW"/>
</dbReference>
<reference evidence="6 7" key="1">
    <citation type="submission" date="2019-02" db="EMBL/GenBank/DDBJ databases">
        <title>Deep-cultivation of Planctomycetes and their phenomic and genomic characterization uncovers novel biology.</title>
        <authorList>
            <person name="Wiegand S."/>
            <person name="Jogler M."/>
            <person name="Boedeker C."/>
            <person name="Pinto D."/>
            <person name="Vollmers J."/>
            <person name="Rivas-Marin E."/>
            <person name="Kohn T."/>
            <person name="Peeters S.H."/>
            <person name="Heuer A."/>
            <person name="Rast P."/>
            <person name="Oberbeckmann S."/>
            <person name="Bunk B."/>
            <person name="Jeske O."/>
            <person name="Meyerdierks A."/>
            <person name="Storesund J.E."/>
            <person name="Kallscheuer N."/>
            <person name="Luecker S."/>
            <person name="Lage O.M."/>
            <person name="Pohl T."/>
            <person name="Merkel B.J."/>
            <person name="Hornburger P."/>
            <person name="Mueller R.-W."/>
            <person name="Bruemmer F."/>
            <person name="Labrenz M."/>
            <person name="Spormann A.M."/>
            <person name="Op den Camp H."/>
            <person name="Overmann J."/>
            <person name="Amann R."/>
            <person name="Jetten M.S.M."/>
            <person name="Mascher T."/>
            <person name="Medema M.H."/>
            <person name="Devos D.P."/>
            <person name="Kaster A.-K."/>
            <person name="Ovreas L."/>
            <person name="Rohde M."/>
            <person name="Galperin M.Y."/>
            <person name="Jogler C."/>
        </authorList>
    </citation>
    <scope>NUCLEOTIDE SEQUENCE [LARGE SCALE GENOMIC DNA]</scope>
    <source>
        <strain evidence="6 7">Pan181</strain>
    </source>
</reference>
<feature type="domain" description="Response regulatory" evidence="5">
    <location>
        <begin position="4"/>
        <end position="119"/>
    </location>
</feature>
<evidence type="ECO:0000313" key="6">
    <source>
        <dbReference type="EMBL" id="QDU55800.1"/>
    </source>
</evidence>
<protein>
    <submittedName>
        <fullName evidence="6">Response regulator protein VraR</fullName>
    </submittedName>
</protein>
<feature type="domain" description="HTH luxR-type" evidence="4">
    <location>
        <begin position="143"/>
        <end position="208"/>
    </location>
</feature>
<dbReference type="EMBL" id="CP036278">
    <property type="protein sequence ID" value="QDU55800.1"/>
    <property type="molecule type" value="Genomic_DNA"/>
</dbReference>
<dbReference type="SUPFAM" id="SSF46894">
    <property type="entry name" value="C-terminal effector domain of the bipartite response regulators"/>
    <property type="match status" value="1"/>
</dbReference>
<dbReference type="Pfam" id="PF00196">
    <property type="entry name" value="GerE"/>
    <property type="match status" value="1"/>
</dbReference>
<dbReference type="PROSITE" id="PS00622">
    <property type="entry name" value="HTH_LUXR_1"/>
    <property type="match status" value="1"/>
</dbReference>
<dbReference type="GO" id="GO:0006355">
    <property type="term" value="P:regulation of DNA-templated transcription"/>
    <property type="evidence" value="ECO:0007669"/>
    <property type="project" value="InterPro"/>
</dbReference>
<dbReference type="SMART" id="SM00421">
    <property type="entry name" value="HTH_LUXR"/>
    <property type="match status" value="1"/>
</dbReference>
<dbReference type="InterPro" id="IPR016032">
    <property type="entry name" value="Sig_transdc_resp-reg_C-effctor"/>
</dbReference>
<dbReference type="SMART" id="SM00448">
    <property type="entry name" value="REC"/>
    <property type="match status" value="1"/>
</dbReference>
<dbReference type="GO" id="GO:0000160">
    <property type="term" value="P:phosphorelay signal transduction system"/>
    <property type="evidence" value="ECO:0007669"/>
    <property type="project" value="InterPro"/>
</dbReference>
<dbReference type="AlphaFoldDB" id="A0A518AM52"/>
<dbReference type="PANTHER" id="PTHR43214:SF43">
    <property type="entry name" value="TWO-COMPONENT RESPONSE REGULATOR"/>
    <property type="match status" value="1"/>
</dbReference>
<dbReference type="InterPro" id="IPR011006">
    <property type="entry name" value="CheY-like_superfamily"/>
</dbReference>
<dbReference type="PANTHER" id="PTHR43214">
    <property type="entry name" value="TWO-COMPONENT RESPONSE REGULATOR"/>
    <property type="match status" value="1"/>
</dbReference>
<dbReference type="InterPro" id="IPR000792">
    <property type="entry name" value="Tscrpt_reg_LuxR_C"/>
</dbReference>
<sequence>MAIKLLVVDDHPVARMGVQHMTIGSDIQIVAQADNAESALHHVRSMELDLVLLDVRMPKSDGLRCLAEIRSIKPELPVLMFSAYANPTYVARAVALGAKGYMTKDASAEALLGAIHEVAAGGKVWSREDMRRVTGPIGEPDTNLDMEIPLTSREMEVLKQLAFGLTNKEIAQALGISYETVKEHVQHVLNKLSVADRTQAAVWAVRRGLA</sequence>